<evidence type="ECO:0008006" key="5">
    <source>
        <dbReference type="Google" id="ProtNLM"/>
    </source>
</evidence>
<keyword evidence="2" id="KW-0472">Membrane</keyword>
<feature type="compositionally biased region" description="Gly residues" evidence="1">
    <location>
        <begin position="67"/>
        <end position="93"/>
    </location>
</feature>
<evidence type="ECO:0000313" key="3">
    <source>
        <dbReference type="EMBL" id="KAJ1526189.1"/>
    </source>
</evidence>
<accession>A0AAV7XNI0</accession>
<keyword evidence="2" id="KW-0812">Transmembrane</keyword>
<feature type="region of interest" description="Disordered" evidence="1">
    <location>
        <begin position="24"/>
        <end position="95"/>
    </location>
</feature>
<feature type="compositionally biased region" description="Low complexity" evidence="1">
    <location>
        <begin position="413"/>
        <end position="423"/>
    </location>
</feature>
<dbReference type="EMBL" id="JAPTSV010000007">
    <property type="protein sequence ID" value="KAJ1526189.1"/>
    <property type="molecule type" value="Genomic_DNA"/>
</dbReference>
<feature type="transmembrane region" description="Helical" evidence="2">
    <location>
        <begin position="198"/>
        <end position="222"/>
    </location>
</feature>
<protein>
    <recommendedName>
        <fullName evidence="5">Fibronectin type-III domain-containing protein</fullName>
    </recommendedName>
</protein>
<reference evidence="3" key="1">
    <citation type="submission" date="2022-12" db="EMBL/GenBank/DDBJ databases">
        <title>Chromosome-level genome assembly of the bean flower thrips Megalurothrips usitatus.</title>
        <authorList>
            <person name="Ma L."/>
            <person name="Liu Q."/>
            <person name="Li H."/>
            <person name="Cai W."/>
        </authorList>
    </citation>
    <scope>NUCLEOTIDE SEQUENCE</scope>
    <source>
        <strain evidence="3">Cailab_2022a</strain>
    </source>
</reference>
<dbReference type="AlphaFoldDB" id="A0AAV7XNI0"/>
<proteinExistence type="predicted"/>
<comment type="caution">
    <text evidence="3">The sequence shown here is derived from an EMBL/GenBank/DDBJ whole genome shotgun (WGS) entry which is preliminary data.</text>
</comment>
<sequence>MEVKCIAGADGGLRQHFRLEVYEAVDEADGGDPDRDPDRDPYGWDEDKSNEITGGHMSLEAAHGRAPGSGLGDTGSGSGSGSGAGPPGSGSALGQGELWDASASRRKPVLEVEAGPEPFWTLQTHKLEPGRRYEILLYAVNDKGSSEPAVSLHAVAPPSAEVINGVELRGNMMSRPPLDALASGGGGAPGHQTAPVAVVLGALIACAALILAAVALAVTLVVCRRRREARREAEEARRRDDFREAVRGSQVCVGGRRGQGDVLCQQVVVGSLKRQPVTPGEEDQFGILVTATSPNSSVVGIREGQQQSPPPLQQHTGTLGRPHIPAVGAAAAARSLGTMGPPMGSPMGHQPPMGHHGYPMAHPMPHPAAHPAMMERLRHEDPAGPTPPMAHMAPSMATTIIGSGGGVLNRIRNNNGESSPSGVPGEGLRRGAGPPGRGDARRAVASPPPPHLCRARIPFSRFVNVGGGPAETPHMIKYERVFF</sequence>
<keyword evidence="2" id="KW-1133">Transmembrane helix</keyword>
<gene>
    <name evidence="3" type="ORF">ONE63_009348</name>
</gene>
<dbReference type="PANTHER" id="PTHR23278:SF19">
    <property type="entry name" value="OBSCURIN"/>
    <property type="match status" value="1"/>
</dbReference>
<evidence type="ECO:0000256" key="1">
    <source>
        <dbReference type="SAM" id="MobiDB-lite"/>
    </source>
</evidence>
<organism evidence="3 4">
    <name type="scientific">Megalurothrips usitatus</name>
    <name type="common">bean blossom thrips</name>
    <dbReference type="NCBI Taxonomy" id="439358"/>
    <lineage>
        <taxon>Eukaryota</taxon>
        <taxon>Metazoa</taxon>
        <taxon>Ecdysozoa</taxon>
        <taxon>Arthropoda</taxon>
        <taxon>Hexapoda</taxon>
        <taxon>Insecta</taxon>
        <taxon>Pterygota</taxon>
        <taxon>Neoptera</taxon>
        <taxon>Paraneoptera</taxon>
        <taxon>Thysanoptera</taxon>
        <taxon>Terebrantia</taxon>
        <taxon>Thripoidea</taxon>
        <taxon>Thripidae</taxon>
        <taxon>Megalurothrips</taxon>
    </lineage>
</organism>
<dbReference type="Proteomes" id="UP001075354">
    <property type="component" value="Chromosome 7"/>
</dbReference>
<keyword evidence="4" id="KW-1185">Reference proteome</keyword>
<feature type="region of interest" description="Disordered" evidence="1">
    <location>
        <begin position="408"/>
        <end position="449"/>
    </location>
</feature>
<evidence type="ECO:0000256" key="2">
    <source>
        <dbReference type="SAM" id="Phobius"/>
    </source>
</evidence>
<dbReference type="InterPro" id="IPR003961">
    <property type="entry name" value="FN3_dom"/>
</dbReference>
<evidence type="ECO:0000313" key="4">
    <source>
        <dbReference type="Proteomes" id="UP001075354"/>
    </source>
</evidence>
<dbReference type="PANTHER" id="PTHR23278">
    <property type="entry name" value="SIDESTEP PROTEIN"/>
    <property type="match status" value="1"/>
</dbReference>
<name>A0AAV7XNI0_9NEOP</name>
<feature type="compositionally biased region" description="Basic and acidic residues" evidence="1">
    <location>
        <begin position="32"/>
        <end position="50"/>
    </location>
</feature>
<dbReference type="CDD" id="cd00063">
    <property type="entry name" value="FN3"/>
    <property type="match status" value="1"/>
</dbReference>